<keyword evidence="2" id="KW-1185">Reference proteome</keyword>
<dbReference type="WBParaSite" id="BPAG_0000024501-mRNA-1">
    <property type="protein sequence ID" value="BPAG_0000024501-mRNA-1"/>
    <property type="gene ID" value="BPAG_0000024501"/>
</dbReference>
<reference evidence="3" key="1">
    <citation type="submission" date="2017-02" db="UniProtKB">
        <authorList>
            <consortium name="WormBaseParasite"/>
        </authorList>
    </citation>
    <scope>IDENTIFICATION</scope>
</reference>
<evidence type="ECO:0000313" key="2">
    <source>
        <dbReference type="Proteomes" id="UP000278627"/>
    </source>
</evidence>
<sequence>MAICSLIRFEWNINFDESNELLVLVSLEKHYVCYATKEDFAEILHHAFVQASARKVCLIDAAIIGLSSHRLSSRLCLFSKCAVKAQRRLEASECFTWVNGPTQYTVHLFTVKVFFLLCAQAGRSDIKPTLNRVGR</sequence>
<evidence type="ECO:0000313" key="3">
    <source>
        <dbReference type="WBParaSite" id="BPAG_0000024501-mRNA-1"/>
    </source>
</evidence>
<reference evidence="1 2" key="2">
    <citation type="submission" date="2018-11" db="EMBL/GenBank/DDBJ databases">
        <authorList>
            <consortium name="Pathogen Informatics"/>
        </authorList>
    </citation>
    <scope>NUCLEOTIDE SEQUENCE [LARGE SCALE GENOMIC DNA]</scope>
</reference>
<proteinExistence type="predicted"/>
<dbReference type="EMBL" id="UZAD01000010">
    <property type="protein sequence ID" value="VDN81432.1"/>
    <property type="molecule type" value="Genomic_DNA"/>
</dbReference>
<evidence type="ECO:0000313" key="1">
    <source>
        <dbReference type="EMBL" id="VDN81432.1"/>
    </source>
</evidence>
<gene>
    <name evidence="1" type="ORF">BPAG_LOCUS246</name>
</gene>
<accession>A0A0N4SX56</accession>
<dbReference type="Proteomes" id="UP000278627">
    <property type="component" value="Unassembled WGS sequence"/>
</dbReference>
<organism evidence="3">
    <name type="scientific">Brugia pahangi</name>
    <name type="common">Filarial nematode worm</name>
    <dbReference type="NCBI Taxonomy" id="6280"/>
    <lineage>
        <taxon>Eukaryota</taxon>
        <taxon>Metazoa</taxon>
        <taxon>Ecdysozoa</taxon>
        <taxon>Nematoda</taxon>
        <taxon>Chromadorea</taxon>
        <taxon>Rhabditida</taxon>
        <taxon>Spirurina</taxon>
        <taxon>Spiruromorpha</taxon>
        <taxon>Filarioidea</taxon>
        <taxon>Onchocercidae</taxon>
        <taxon>Brugia</taxon>
    </lineage>
</organism>
<protein>
    <submittedName>
        <fullName evidence="3">Proteasome assembly chaperone 1</fullName>
    </submittedName>
</protein>
<name>A0A0N4SX56_BRUPA</name>
<dbReference type="AlphaFoldDB" id="A0A0N4SX56"/>